<dbReference type="PANTHER" id="PTHR21087:SF16">
    <property type="entry name" value="SHIKIMATE KINASE 1, CHLOROPLASTIC"/>
    <property type="match status" value="1"/>
</dbReference>
<keyword evidence="5 7" id="KW-0067">ATP-binding</keyword>
<accession>A0A1N7MPL2</accession>
<keyword evidence="6 7" id="KW-0057">Aromatic amino acid biosynthesis</keyword>
<dbReference type="EMBL" id="MUGO01000013">
    <property type="protein sequence ID" value="PQA93417.1"/>
    <property type="molecule type" value="Genomic_DNA"/>
</dbReference>
<feature type="binding site" evidence="7">
    <location>
        <position position="14"/>
    </location>
    <ligand>
        <name>Mg(2+)</name>
        <dbReference type="ChEBI" id="CHEBI:18420"/>
    </ligand>
</feature>
<dbReference type="Proteomes" id="UP000186246">
    <property type="component" value="Unassembled WGS sequence"/>
</dbReference>
<feature type="binding site" evidence="7">
    <location>
        <position position="32"/>
    </location>
    <ligand>
        <name>substrate</name>
    </ligand>
</feature>
<dbReference type="Pfam" id="PF01202">
    <property type="entry name" value="SKI"/>
    <property type="match status" value="1"/>
</dbReference>
<evidence type="ECO:0000313" key="10">
    <source>
        <dbReference type="Proteomes" id="UP000186246"/>
    </source>
</evidence>
<dbReference type="EMBL" id="FTOJ01000005">
    <property type="protein sequence ID" value="SIS88047.1"/>
    <property type="molecule type" value="Genomic_DNA"/>
</dbReference>
<sequence>MIISLIGYMGSGKSHISKILSDKINFKLLDLDKEISKRLKMTIPEIFEKKGEIFFRKTEREILEEILASDENIVLSLGGGTPVYYNNMEIINLNSKTVFLKANINTLVTRISKQKEKRPLITNISDEDLPEFIAKHLFERNAYYSKSQFTLSTDNKDPEDIVLEIKEKLYL</sequence>
<feature type="binding site" evidence="7">
    <location>
        <position position="79"/>
    </location>
    <ligand>
        <name>substrate</name>
    </ligand>
</feature>
<comment type="pathway">
    <text evidence="7">Metabolic intermediate biosynthesis; chorismate biosynthesis; chorismate from D-erythrose 4-phosphate and phosphoenolpyruvate: step 5/7.</text>
</comment>
<keyword evidence="3 7" id="KW-0547">Nucleotide-binding</keyword>
<feature type="binding site" evidence="7">
    <location>
        <position position="56"/>
    </location>
    <ligand>
        <name>substrate</name>
    </ligand>
</feature>
<dbReference type="HAMAP" id="MF_00109">
    <property type="entry name" value="Shikimate_kinase"/>
    <property type="match status" value="1"/>
</dbReference>
<evidence type="ECO:0000256" key="1">
    <source>
        <dbReference type="ARBA" id="ARBA00022605"/>
    </source>
</evidence>
<dbReference type="Gene3D" id="3.40.50.300">
    <property type="entry name" value="P-loop containing nucleotide triphosphate hydrolases"/>
    <property type="match status" value="1"/>
</dbReference>
<evidence type="ECO:0000256" key="5">
    <source>
        <dbReference type="ARBA" id="ARBA00022840"/>
    </source>
</evidence>
<reference evidence="9" key="2">
    <citation type="submission" date="2017-01" db="EMBL/GenBank/DDBJ databases">
        <authorList>
            <person name="Mah S.A."/>
            <person name="Swanson W.J."/>
            <person name="Moy G.W."/>
            <person name="Vacquier V.D."/>
        </authorList>
    </citation>
    <scope>NUCLEOTIDE SEQUENCE [LARGE SCALE GENOMIC DNA]</scope>
    <source>
        <strain evidence="9">DSM 21068</strain>
    </source>
</reference>
<comment type="similarity">
    <text evidence="7">Belongs to the shikimate kinase family.</text>
</comment>
<dbReference type="GO" id="GO:0009423">
    <property type="term" value="P:chorismate biosynthetic process"/>
    <property type="evidence" value="ECO:0007669"/>
    <property type="project" value="UniProtKB-UniRule"/>
</dbReference>
<feature type="binding site" evidence="7">
    <location>
        <position position="140"/>
    </location>
    <ligand>
        <name>substrate</name>
    </ligand>
</feature>
<dbReference type="STRING" id="551459.SAMN05421796_105110"/>
<name>A0A1N7MPL2_9FLAO</name>
<keyword evidence="7" id="KW-0479">Metal-binding</keyword>
<dbReference type="GO" id="GO:0004765">
    <property type="term" value="F:shikimate kinase activity"/>
    <property type="evidence" value="ECO:0007669"/>
    <property type="project" value="UniProtKB-UniRule"/>
</dbReference>
<keyword evidence="7" id="KW-0963">Cytoplasm</keyword>
<evidence type="ECO:0000313" key="11">
    <source>
        <dbReference type="Proteomes" id="UP000238314"/>
    </source>
</evidence>
<dbReference type="RefSeq" id="WP_076451774.1">
    <property type="nucleotide sequence ID" value="NZ_FTOJ01000005.1"/>
</dbReference>
<comment type="subcellular location">
    <subcellularLocation>
        <location evidence="7">Cytoplasm</location>
    </subcellularLocation>
</comment>
<reference evidence="10" key="3">
    <citation type="submission" date="2017-01" db="EMBL/GenBank/DDBJ databases">
        <authorList>
            <person name="Varghese N."/>
            <person name="Submissions S."/>
        </authorList>
    </citation>
    <scope>NUCLEOTIDE SEQUENCE [LARGE SCALE GENOMIC DNA]</scope>
    <source>
        <strain evidence="10">DSM 21068</strain>
    </source>
</reference>
<comment type="subunit">
    <text evidence="7">Monomer.</text>
</comment>
<dbReference type="CDD" id="cd00464">
    <property type="entry name" value="SK"/>
    <property type="match status" value="1"/>
</dbReference>
<evidence type="ECO:0000256" key="3">
    <source>
        <dbReference type="ARBA" id="ARBA00022741"/>
    </source>
</evidence>
<dbReference type="GO" id="GO:0000287">
    <property type="term" value="F:magnesium ion binding"/>
    <property type="evidence" value="ECO:0007669"/>
    <property type="project" value="UniProtKB-UniRule"/>
</dbReference>
<gene>
    <name evidence="7" type="primary">aroK</name>
    <name evidence="8" type="ORF">B0A70_09695</name>
    <name evidence="9" type="ORF">SAMN05421796_105110</name>
</gene>
<organism evidence="9 10">
    <name type="scientific">Chryseobacterium piscicola</name>
    <dbReference type="NCBI Taxonomy" id="551459"/>
    <lineage>
        <taxon>Bacteria</taxon>
        <taxon>Pseudomonadati</taxon>
        <taxon>Bacteroidota</taxon>
        <taxon>Flavobacteriia</taxon>
        <taxon>Flavobacteriales</taxon>
        <taxon>Weeksellaceae</taxon>
        <taxon>Chryseobacterium group</taxon>
        <taxon>Chryseobacterium</taxon>
    </lineage>
</organism>
<comment type="caution">
    <text evidence="7">Lacks conserved residue(s) required for the propagation of feature annotation.</text>
</comment>
<evidence type="ECO:0000313" key="9">
    <source>
        <dbReference type="EMBL" id="SIS88047.1"/>
    </source>
</evidence>
<dbReference type="PRINTS" id="PR01100">
    <property type="entry name" value="SHIKIMTKNASE"/>
</dbReference>
<keyword evidence="4 7" id="KW-0418">Kinase</keyword>
<dbReference type="GO" id="GO:0009073">
    <property type="term" value="P:aromatic amino acid family biosynthetic process"/>
    <property type="evidence" value="ECO:0007669"/>
    <property type="project" value="UniProtKB-KW"/>
</dbReference>
<evidence type="ECO:0000256" key="7">
    <source>
        <dbReference type="HAMAP-Rule" id="MF_00109"/>
    </source>
</evidence>
<keyword evidence="7" id="KW-0460">Magnesium</keyword>
<comment type="cofactor">
    <cofactor evidence="7">
        <name>Mg(2+)</name>
        <dbReference type="ChEBI" id="CHEBI:18420"/>
    </cofactor>
    <text evidence="7">Binds 1 Mg(2+) ion per subunit.</text>
</comment>
<dbReference type="EC" id="2.7.1.71" evidence="7"/>
<evidence type="ECO:0000256" key="2">
    <source>
        <dbReference type="ARBA" id="ARBA00022679"/>
    </source>
</evidence>
<evidence type="ECO:0000256" key="4">
    <source>
        <dbReference type="ARBA" id="ARBA00022777"/>
    </source>
</evidence>
<keyword evidence="1 7" id="KW-0028">Amino-acid biosynthesis</keyword>
<dbReference type="Proteomes" id="UP000238314">
    <property type="component" value="Unassembled WGS sequence"/>
</dbReference>
<reference evidence="8 11" key="1">
    <citation type="submission" date="2016-11" db="EMBL/GenBank/DDBJ databases">
        <title>Whole genomes of Flavobacteriaceae.</title>
        <authorList>
            <person name="Stine C."/>
            <person name="Li C."/>
            <person name="Tadesse D."/>
        </authorList>
    </citation>
    <scope>NUCLEOTIDE SEQUENCE [LARGE SCALE GENOMIC DNA]</scope>
    <source>
        <strain evidence="8 11">DSM 21068</strain>
    </source>
</reference>
<dbReference type="UniPathway" id="UPA00053">
    <property type="reaction ID" value="UER00088"/>
</dbReference>
<evidence type="ECO:0000313" key="8">
    <source>
        <dbReference type="EMBL" id="PQA93417.1"/>
    </source>
</evidence>
<dbReference type="InterPro" id="IPR000623">
    <property type="entry name" value="Shikimate_kinase/TSH1"/>
</dbReference>
<dbReference type="AlphaFoldDB" id="A0A1N7MPL2"/>
<dbReference type="InterPro" id="IPR031322">
    <property type="entry name" value="Shikimate/glucono_kinase"/>
</dbReference>
<proteinExistence type="inferred from homology"/>
<protein>
    <recommendedName>
        <fullName evidence="7">Shikimate kinase</fullName>
        <shortName evidence="7">SK</shortName>
        <ecNumber evidence="7">2.7.1.71</ecNumber>
    </recommendedName>
</protein>
<feature type="binding site" evidence="7">
    <location>
        <begin position="10"/>
        <end position="15"/>
    </location>
    <ligand>
        <name>ATP</name>
        <dbReference type="ChEBI" id="CHEBI:30616"/>
    </ligand>
</feature>
<keyword evidence="11" id="KW-1185">Reference proteome</keyword>
<evidence type="ECO:0000256" key="6">
    <source>
        <dbReference type="ARBA" id="ARBA00023141"/>
    </source>
</evidence>
<dbReference type="GO" id="GO:0008652">
    <property type="term" value="P:amino acid biosynthetic process"/>
    <property type="evidence" value="ECO:0007669"/>
    <property type="project" value="UniProtKB-KW"/>
</dbReference>
<dbReference type="GO" id="GO:0005829">
    <property type="term" value="C:cytosol"/>
    <property type="evidence" value="ECO:0007669"/>
    <property type="project" value="TreeGrafter"/>
</dbReference>
<dbReference type="GO" id="GO:0005524">
    <property type="term" value="F:ATP binding"/>
    <property type="evidence" value="ECO:0007669"/>
    <property type="project" value="UniProtKB-UniRule"/>
</dbReference>
<feature type="binding site" evidence="7">
    <location>
        <position position="118"/>
    </location>
    <ligand>
        <name>ATP</name>
        <dbReference type="ChEBI" id="CHEBI:30616"/>
    </ligand>
</feature>
<comment type="catalytic activity">
    <reaction evidence="7">
        <text>shikimate + ATP = 3-phosphoshikimate + ADP + H(+)</text>
        <dbReference type="Rhea" id="RHEA:13121"/>
        <dbReference type="ChEBI" id="CHEBI:15378"/>
        <dbReference type="ChEBI" id="CHEBI:30616"/>
        <dbReference type="ChEBI" id="CHEBI:36208"/>
        <dbReference type="ChEBI" id="CHEBI:145989"/>
        <dbReference type="ChEBI" id="CHEBI:456216"/>
        <dbReference type="EC" id="2.7.1.71"/>
    </reaction>
</comment>
<dbReference type="InterPro" id="IPR027417">
    <property type="entry name" value="P-loop_NTPase"/>
</dbReference>
<keyword evidence="2 7" id="KW-0808">Transferase</keyword>
<comment type="function">
    <text evidence="7">Catalyzes the specific phosphorylation of the 3-hydroxyl group of shikimic acid using ATP as a cosubstrate.</text>
</comment>
<dbReference type="SUPFAM" id="SSF52540">
    <property type="entry name" value="P-loop containing nucleoside triphosphate hydrolases"/>
    <property type="match status" value="1"/>
</dbReference>
<dbReference type="OrthoDB" id="9800332at2"/>
<dbReference type="PANTHER" id="PTHR21087">
    <property type="entry name" value="SHIKIMATE KINASE"/>
    <property type="match status" value="1"/>
</dbReference>